<sequence length="55" mass="6121">MAIGRVVSAPSFAEQDASPMAAWGYVWYALFLFWGISLGFAAYFEVKSKSLRLRG</sequence>
<evidence type="ECO:0000313" key="2">
    <source>
        <dbReference type="EMBL" id="GIP59012.1"/>
    </source>
</evidence>
<dbReference type="Proteomes" id="UP000681290">
    <property type="component" value="Unassembled WGS sequence"/>
</dbReference>
<keyword evidence="3" id="KW-1185">Reference proteome</keyword>
<reference evidence="2 3" key="1">
    <citation type="submission" date="2021-03" db="EMBL/GenBank/DDBJ databases">
        <title>Antimicrobial resistance genes in bacteria isolated from Japanese honey, and their potential for conferring macrolide and lincosamide resistance in the American foulbrood pathogen Paenibacillus larvae.</title>
        <authorList>
            <person name="Okamoto M."/>
            <person name="Kumagai M."/>
            <person name="Kanamori H."/>
            <person name="Takamatsu D."/>
        </authorList>
    </citation>
    <scope>NUCLEOTIDE SEQUENCE [LARGE SCALE GENOMIC DNA]</scope>
    <source>
        <strain evidence="2 3">J15TS10</strain>
    </source>
</reference>
<comment type="caution">
    <text evidence="2">The sequence shown here is derived from an EMBL/GenBank/DDBJ whole genome shotgun (WGS) entry which is preliminary data.</text>
</comment>
<feature type="transmembrane region" description="Helical" evidence="1">
    <location>
        <begin position="25"/>
        <end position="44"/>
    </location>
</feature>
<keyword evidence="1" id="KW-0812">Transmembrane</keyword>
<proteinExistence type="predicted"/>
<gene>
    <name evidence="2" type="ORF">J15TS10_28260</name>
</gene>
<protein>
    <submittedName>
        <fullName evidence="2">Uncharacterized protein</fullName>
    </submittedName>
</protein>
<name>A0ABQ4MSP6_9BACL</name>
<organism evidence="2 3">
    <name type="scientific">Paenibacillus woosongensis</name>
    <dbReference type="NCBI Taxonomy" id="307580"/>
    <lineage>
        <taxon>Bacteria</taxon>
        <taxon>Bacillati</taxon>
        <taxon>Bacillota</taxon>
        <taxon>Bacilli</taxon>
        <taxon>Bacillales</taxon>
        <taxon>Paenibacillaceae</taxon>
        <taxon>Paenibacillus</taxon>
    </lineage>
</organism>
<dbReference type="EMBL" id="BOSM01000004">
    <property type="protein sequence ID" value="GIP59012.1"/>
    <property type="molecule type" value="Genomic_DNA"/>
</dbReference>
<evidence type="ECO:0000256" key="1">
    <source>
        <dbReference type="SAM" id="Phobius"/>
    </source>
</evidence>
<keyword evidence="1" id="KW-1133">Transmembrane helix</keyword>
<accession>A0ABQ4MSP6</accession>
<evidence type="ECO:0000313" key="3">
    <source>
        <dbReference type="Proteomes" id="UP000681290"/>
    </source>
</evidence>
<keyword evidence="1" id="KW-0472">Membrane</keyword>